<dbReference type="EMBL" id="BNAI01000002">
    <property type="protein sequence ID" value="GHF15222.1"/>
    <property type="molecule type" value="Genomic_DNA"/>
</dbReference>
<accession>A0A8J3GQN2</accession>
<evidence type="ECO:0000259" key="2">
    <source>
        <dbReference type="Pfam" id="PF05050"/>
    </source>
</evidence>
<organism evidence="3 4">
    <name type="scientific">Pseudolysinimonas yzui</name>
    <dbReference type="NCBI Taxonomy" id="2708254"/>
    <lineage>
        <taxon>Bacteria</taxon>
        <taxon>Bacillati</taxon>
        <taxon>Actinomycetota</taxon>
        <taxon>Actinomycetes</taxon>
        <taxon>Micrococcales</taxon>
        <taxon>Microbacteriaceae</taxon>
        <taxon>Pseudolysinimonas</taxon>
    </lineage>
</organism>
<dbReference type="PANTHER" id="PTHR34203">
    <property type="entry name" value="METHYLTRANSFERASE, FKBM FAMILY PROTEIN"/>
    <property type="match status" value="1"/>
</dbReference>
<dbReference type="SUPFAM" id="SSF53335">
    <property type="entry name" value="S-adenosyl-L-methionine-dependent methyltransferases"/>
    <property type="match status" value="1"/>
</dbReference>
<reference evidence="3" key="2">
    <citation type="submission" date="2020-09" db="EMBL/GenBank/DDBJ databases">
        <authorList>
            <person name="Sun Q."/>
            <person name="Zhou Y."/>
        </authorList>
    </citation>
    <scope>NUCLEOTIDE SEQUENCE</scope>
    <source>
        <strain evidence="3">CGMCC 1.16548</strain>
    </source>
</reference>
<reference evidence="3" key="1">
    <citation type="journal article" date="2014" name="Int. J. Syst. Evol. Microbiol.">
        <title>Complete genome sequence of Corynebacterium casei LMG S-19264T (=DSM 44701T), isolated from a smear-ripened cheese.</title>
        <authorList>
            <consortium name="US DOE Joint Genome Institute (JGI-PGF)"/>
            <person name="Walter F."/>
            <person name="Albersmeier A."/>
            <person name="Kalinowski J."/>
            <person name="Ruckert C."/>
        </authorList>
    </citation>
    <scope>NUCLEOTIDE SEQUENCE</scope>
    <source>
        <strain evidence="3">CGMCC 1.16548</strain>
    </source>
</reference>
<evidence type="ECO:0000313" key="4">
    <source>
        <dbReference type="Proteomes" id="UP000617531"/>
    </source>
</evidence>
<dbReference type="Proteomes" id="UP000617531">
    <property type="component" value="Unassembled WGS sequence"/>
</dbReference>
<keyword evidence="3" id="KW-0489">Methyltransferase</keyword>
<evidence type="ECO:0000256" key="1">
    <source>
        <dbReference type="SAM" id="MobiDB-lite"/>
    </source>
</evidence>
<name>A0A8J3GQN2_9MICO</name>
<dbReference type="PANTHER" id="PTHR34203:SF15">
    <property type="entry name" value="SLL1173 PROTEIN"/>
    <property type="match status" value="1"/>
</dbReference>
<dbReference type="InterPro" id="IPR052514">
    <property type="entry name" value="SAM-dependent_MTase"/>
</dbReference>
<dbReference type="GO" id="GO:0008168">
    <property type="term" value="F:methyltransferase activity"/>
    <property type="evidence" value="ECO:0007669"/>
    <property type="project" value="UniProtKB-KW"/>
</dbReference>
<dbReference type="Pfam" id="PF05050">
    <property type="entry name" value="Methyltransf_21"/>
    <property type="match status" value="1"/>
</dbReference>
<dbReference type="Gene3D" id="3.40.50.150">
    <property type="entry name" value="Vaccinia Virus protein VP39"/>
    <property type="match status" value="1"/>
</dbReference>
<dbReference type="InterPro" id="IPR029063">
    <property type="entry name" value="SAM-dependent_MTases_sf"/>
</dbReference>
<dbReference type="RefSeq" id="WP_191282863.1">
    <property type="nucleotide sequence ID" value="NZ_BNAI01000002.1"/>
</dbReference>
<dbReference type="InterPro" id="IPR006342">
    <property type="entry name" value="FkbM_mtfrase"/>
</dbReference>
<proteinExistence type="predicted"/>
<dbReference type="GO" id="GO:0032259">
    <property type="term" value="P:methylation"/>
    <property type="evidence" value="ECO:0007669"/>
    <property type="project" value="UniProtKB-KW"/>
</dbReference>
<dbReference type="AlphaFoldDB" id="A0A8J3GQN2"/>
<sequence>MTEAAAPTASALSRPPRRGGWRSRLGTSLYIAASRIDWAEPEIKGLAQVVKPGDTVIDIGAGLGMYTVPLSYLIGPTGRIDSVDPQPRNFHVVRFLRALVGTARGKLRRVAMGPSAGEGEIVVPIHGPFPIFGHGHLRPVGTPSPNRVHRIRTAIDTVDAWVEREALGRVAFIKIDVEGFEPSVVAGARQVIDRDRPSLLMEIEDRHLIRYDRDAAGFLQEIADRWPEYRMYTWVDDAWKRTDEVRPEVRNYLFSTQAPA</sequence>
<gene>
    <name evidence="3" type="ORF">GCM10011600_15270</name>
</gene>
<evidence type="ECO:0000313" key="3">
    <source>
        <dbReference type="EMBL" id="GHF15222.1"/>
    </source>
</evidence>
<protein>
    <submittedName>
        <fullName evidence="3">Putative methyltransferase</fullName>
    </submittedName>
</protein>
<keyword evidence="4" id="KW-1185">Reference proteome</keyword>
<keyword evidence="3" id="KW-0808">Transferase</keyword>
<feature type="domain" description="Methyltransferase FkbM" evidence="2">
    <location>
        <begin position="58"/>
        <end position="207"/>
    </location>
</feature>
<feature type="region of interest" description="Disordered" evidence="1">
    <location>
        <begin position="1"/>
        <end position="20"/>
    </location>
</feature>
<dbReference type="NCBIfam" id="TIGR01444">
    <property type="entry name" value="fkbM_fam"/>
    <property type="match status" value="1"/>
</dbReference>
<comment type="caution">
    <text evidence="3">The sequence shown here is derived from an EMBL/GenBank/DDBJ whole genome shotgun (WGS) entry which is preliminary data.</text>
</comment>